<protein>
    <submittedName>
        <fullName evidence="7">Proteoglycan 4a</fullName>
    </submittedName>
</protein>
<dbReference type="PROSITE" id="PS51642">
    <property type="entry name" value="HEMOPEXIN_2"/>
    <property type="match status" value="1"/>
</dbReference>
<reference evidence="7" key="3">
    <citation type="submission" date="2025-09" db="UniProtKB">
        <authorList>
            <consortium name="Ensembl"/>
        </authorList>
    </citation>
    <scope>IDENTIFICATION</scope>
</reference>
<evidence type="ECO:0000256" key="1">
    <source>
        <dbReference type="ARBA" id="ARBA00022729"/>
    </source>
</evidence>
<feature type="chain" id="PRO_5025592612" evidence="5">
    <location>
        <begin position="30"/>
        <end position="529"/>
    </location>
</feature>
<dbReference type="GeneTree" id="ENSGT00530000063751"/>
<evidence type="ECO:0000256" key="4">
    <source>
        <dbReference type="SAM" id="MobiDB-lite"/>
    </source>
</evidence>
<gene>
    <name evidence="7" type="primary">prg4a</name>
</gene>
<evidence type="ECO:0000256" key="5">
    <source>
        <dbReference type="SAM" id="SignalP"/>
    </source>
</evidence>
<reference evidence="7" key="2">
    <citation type="submission" date="2025-08" db="UniProtKB">
        <authorList>
            <consortium name="Ensembl"/>
        </authorList>
    </citation>
    <scope>IDENTIFICATION</scope>
</reference>
<evidence type="ECO:0000259" key="6">
    <source>
        <dbReference type="PROSITE" id="PS50958"/>
    </source>
</evidence>
<accession>A0A671VGA6</accession>
<evidence type="ECO:0000313" key="7">
    <source>
        <dbReference type="Ensembl" id="ENSSAUP00010024812.1"/>
    </source>
</evidence>
<keyword evidence="2" id="KW-1015">Disulfide bond</keyword>
<feature type="signal peptide" evidence="5">
    <location>
        <begin position="1"/>
        <end position="29"/>
    </location>
</feature>
<dbReference type="InParanoid" id="A0A671VGA6"/>
<dbReference type="Pfam" id="PF00045">
    <property type="entry name" value="Hemopexin"/>
    <property type="match status" value="1"/>
</dbReference>
<dbReference type="InterPro" id="IPR001212">
    <property type="entry name" value="Somatomedin_B_dom"/>
</dbReference>
<dbReference type="InterPro" id="IPR036024">
    <property type="entry name" value="Somatomedin_B-like_dom_sf"/>
</dbReference>
<feature type="region of interest" description="Disordered" evidence="4">
    <location>
        <begin position="176"/>
        <end position="238"/>
    </location>
</feature>
<dbReference type="OMA" id="GDIMQRF"/>
<dbReference type="SMART" id="SM00201">
    <property type="entry name" value="SO"/>
    <property type="match status" value="2"/>
</dbReference>
<evidence type="ECO:0000313" key="8">
    <source>
        <dbReference type="Proteomes" id="UP000472265"/>
    </source>
</evidence>
<dbReference type="OrthoDB" id="413699at2759"/>
<dbReference type="InterPro" id="IPR036375">
    <property type="entry name" value="Hemopexin-like_dom_sf"/>
</dbReference>
<dbReference type="PROSITE" id="PS00524">
    <property type="entry name" value="SMB_1"/>
    <property type="match status" value="2"/>
</dbReference>
<dbReference type="Gene3D" id="2.110.10.10">
    <property type="entry name" value="Hemopexin-like domain"/>
    <property type="match status" value="1"/>
</dbReference>
<evidence type="ECO:0000256" key="3">
    <source>
        <dbReference type="PROSITE-ProRule" id="PRU01011"/>
    </source>
</evidence>
<evidence type="ECO:0000256" key="2">
    <source>
        <dbReference type="ARBA" id="ARBA00023157"/>
    </source>
</evidence>
<dbReference type="SMART" id="SM00120">
    <property type="entry name" value="HX"/>
    <property type="match status" value="2"/>
</dbReference>
<dbReference type="Gene3D" id="4.10.410.20">
    <property type="match status" value="2"/>
</dbReference>
<feature type="compositionally biased region" description="Basic residues" evidence="4">
    <location>
        <begin position="130"/>
        <end position="140"/>
    </location>
</feature>
<dbReference type="InterPro" id="IPR018487">
    <property type="entry name" value="Hemopexin-like_repeat"/>
</dbReference>
<feature type="repeat" description="Hemopexin" evidence="3">
    <location>
        <begin position="316"/>
        <end position="364"/>
    </location>
</feature>
<feature type="domain" description="SMB" evidence="6">
    <location>
        <begin position="76"/>
        <end position="114"/>
    </location>
</feature>
<keyword evidence="1 5" id="KW-0732">Signal</keyword>
<feature type="compositionally biased region" description="Low complexity" evidence="4">
    <location>
        <begin position="186"/>
        <end position="198"/>
    </location>
</feature>
<dbReference type="SUPFAM" id="SSF50923">
    <property type="entry name" value="Hemopexin-like domain"/>
    <property type="match status" value="1"/>
</dbReference>
<dbReference type="PROSITE" id="PS50958">
    <property type="entry name" value="SMB_2"/>
    <property type="match status" value="2"/>
</dbReference>
<dbReference type="AlphaFoldDB" id="A0A671VGA6"/>
<sequence length="529" mass="55660">MKMKMMMRMMMKTSLWPLLLGLAVSYTAAAAPGSCVGRCGEVFTRGQQCTCDFSCLHHNECCHDFQALCTTAQSCQGRCGETFRRGQLCECDPQCINYNTCCHDYLRHCDASVSVSHTRALHPLRAAASGKRKSQKSKKKSNSESEELYKGVSNIPVSVLPAFSAASHGGAPEAPVPGYSLPGNRAPSLGSSASVSPSGPGGAGGNRNVHVVLSPGGTAPSGLGPGQGPMSAGSRPSTLQDVVQGLGLSVVESGSEGPGTGLLADVNLCSESPINGLTALSNGTILIFKGELFWSVDPVSRSVGQPQSITDTLGVSSPIDTVFTRCNCHGNTYIIKGDQYWLLDGNMAMEPGYPKPLDSEFPGLTGSISAALATPATRSTPETVYFFKNGDIMQRFTFPSDGTPSCSKTPSSPQRRFARQAEVLLSGEISLKVSLKGFPTPVTSALSMPSPQRSDRYEHYVFSGPLFFRVQISGNLPTLAKPDTSAVFAPLPILSPVAVATSAANMAAQNANPPQPGSTNSITVWLHCP</sequence>
<dbReference type="PANTHER" id="PTHR22917">
    <property type="entry name" value="HEMOPEXIN DOMAIN-CONTAINING PROTEIN"/>
    <property type="match status" value="1"/>
</dbReference>
<keyword evidence="8" id="KW-1185">Reference proteome</keyword>
<feature type="region of interest" description="Disordered" evidence="4">
    <location>
        <begin position="124"/>
        <end position="148"/>
    </location>
</feature>
<dbReference type="SUPFAM" id="SSF90188">
    <property type="entry name" value="Somatomedin B domain"/>
    <property type="match status" value="2"/>
</dbReference>
<dbReference type="Pfam" id="PF01033">
    <property type="entry name" value="Somatomedin_B"/>
    <property type="match status" value="2"/>
</dbReference>
<proteinExistence type="predicted"/>
<dbReference type="Proteomes" id="UP000472265">
    <property type="component" value="Chromosome 21"/>
</dbReference>
<dbReference type="GO" id="GO:0005615">
    <property type="term" value="C:extracellular space"/>
    <property type="evidence" value="ECO:0007669"/>
    <property type="project" value="TreeGrafter"/>
</dbReference>
<dbReference type="InterPro" id="IPR051298">
    <property type="entry name" value="Heme_transport/Cell_adhesion"/>
</dbReference>
<reference evidence="7" key="1">
    <citation type="submission" date="2021-04" db="EMBL/GenBank/DDBJ databases">
        <authorList>
            <consortium name="Wellcome Sanger Institute Data Sharing"/>
        </authorList>
    </citation>
    <scope>NUCLEOTIDE SEQUENCE [LARGE SCALE GENOMIC DNA]</scope>
</reference>
<dbReference type="Ensembl" id="ENSSAUT00010026214.1">
    <property type="protein sequence ID" value="ENSSAUP00010024812.1"/>
    <property type="gene ID" value="ENSSAUG00010010870.1"/>
</dbReference>
<name>A0A671VGA6_SPAAU</name>
<feature type="domain" description="SMB" evidence="6">
    <location>
        <begin position="31"/>
        <end position="75"/>
    </location>
</feature>
<dbReference type="PANTHER" id="PTHR22917:SF8">
    <property type="entry name" value="PROTEOGLYCAN 4 ISOFORM X1"/>
    <property type="match status" value="1"/>
</dbReference>
<organism evidence="7 8">
    <name type="scientific">Sparus aurata</name>
    <name type="common">Gilthead sea bream</name>
    <dbReference type="NCBI Taxonomy" id="8175"/>
    <lineage>
        <taxon>Eukaryota</taxon>
        <taxon>Metazoa</taxon>
        <taxon>Chordata</taxon>
        <taxon>Craniata</taxon>
        <taxon>Vertebrata</taxon>
        <taxon>Euteleostomi</taxon>
        <taxon>Actinopterygii</taxon>
        <taxon>Neopterygii</taxon>
        <taxon>Teleostei</taxon>
        <taxon>Neoteleostei</taxon>
        <taxon>Acanthomorphata</taxon>
        <taxon>Eupercaria</taxon>
        <taxon>Spariformes</taxon>
        <taxon>Sparidae</taxon>
        <taxon>Sparus</taxon>
    </lineage>
</organism>